<feature type="compositionally biased region" description="Pro residues" evidence="1">
    <location>
        <begin position="78"/>
        <end position="88"/>
    </location>
</feature>
<feature type="non-terminal residue" evidence="2">
    <location>
        <position position="131"/>
    </location>
</feature>
<sequence length="131" mass="13744">QSRNLPQRGASVFQSPVERASVAVFRLRGASPPVRPGPGRLREAAADDADGAPPPQEPGRQRHQLVGAPQGRHRCPHPLQPPVPPAPGGPVDEDSEARQTGAPSSPAGPPHRPSRGRPRHPPPPAVHPAQV</sequence>
<feature type="region of interest" description="Disordered" evidence="1">
    <location>
        <begin position="26"/>
        <end position="131"/>
    </location>
</feature>
<protein>
    <submittedName>
        <fullName evidence="2">Uncharacterized protein</fullName>
    </submittedName>
</protein>
<reference evidence="2" key="1">
    <citation type="submission" date="2020-11" db="EMBL/GenBank/DDBJ databases">
        <authorList>
            <person name="Tran Van P."/>
        </authorList>
    </citation>
    <scope>NUCLEOTIDE SEQUENCE</scope>
</reference>
<dbReference type="EMBL" id="OB746949">
    <property type="protein sequence ID" value="CAD7239906.1"/>
    <property type="molecule type" value="Genomic_DNA"/>
</dbReference>
<name>A0A7R8X532_9CRUS</name>
<dbReference type="AlphaFoldDB" id="A0A7R8X532"/>
<evidence type="ECO:0000256" key="1">
    <source>
        <dbReference type="SAM" id="MobiDB-lite"/>
    </source>
</evidence>
<evidence type="ECO:0000313" key="2">
    <source>
        <dbReference type="EMBL" id="CAD7239906.1"/>
    </source>
</evidence>
<gene>
    <name evidence="2" type="ORF">CTOB1V02_LOCUS17721</name>
</gene>
<proteinExistence type="predicted"/>
<organism evidence="2">
    <name type="scientific">Cyprideis torosa</name>
    <dbReference type="NCBI Taxonomy" id="163714"/>
    <lineage>
        <taxon>Eukaryota</taxon>
        <taxon>Metazoa</taxon>
        <taxon>Ecdysozoa</taxon>
        <taxon>Arthropoda</taxon>
        <taxon>Crustacea</taxon>
        <taxon>Oligostraca</taxon>
        <taxon>Ostracoda</taxon>
        <taxon>Podocopa</taxon>
        <taxon>Podocopida</taxon>
        <taxon>Cytherocopina</taxon>
        <taxon>Cytheroidea</taxon>
        <taxon>Cytherideidae</taxon>
        <taxon>Cyprideis</taxon>
    </lineage>
</organism>
<accession>A0A7R8X532</accession>
<feature type="compositionally biased region" description="Pro residues" evidence="1">
    <location>
        <begin position="121"/>
        <end position="131"/>
    </location>
</feature>
<feature type="non-terminal residue" evidence="2">
    <location>
        <position position="1"/>
    </location>
</feature>